<dbReference type="Pfam" id="PF03899">
    <property type="entry name" value="ATP-synt_I"/>
    <property type="match status" value="1"/>
</dbReference>
<dbReference type="OrthoDB" id="2355635at2"/>
<feature type="transmembrane region" description="Helical" evidence="6">
    <location>
        <begin position="94"/>
        <end position="113"/>
    </location>
</feature>
<evidence type="ECO:0000313" key="7">
    <source>
        <dbReference type="EMBL" id="SES19501.1"/>
    </source>
</evidence>
<evidence type="ECO:0000256" key="2">
    <source>
        <dbReference type="ARBA" id="ARBA00022475"/>
    </source>
</evidence>
<evidence type="ECO:0000313" key="8">
    <source>
        <dbReference type="Proteomes" id="UP000198571"/>
    </source>
</evidence>
<dbReference type="RefSeq" id="WP_093053065.1">
    <property type="nucleotide sequence ID" value="NZ_FOGT01000010.1"/>
</dbReference>
<keyword evidence="3 6" id="KW-0812">Transmembrane</keyword>
<dbReference type="InterPro" id="IPR005598">
    <property type="entry name" value="ATP_synth_I"/>
</dbReference>
<feature type="transmembrane region" description="Helical" evidence="6">
    <location>
        <begin position="12"/>
        <end position="28"/>
    </location>
</feature>
<protein>
    <submittedName>
        <fullName evidence="7">ATP synthase protein I</fullName>
    </submittedName>
</protein>
<dbReference type="STRING" id="1601833.SAMN05518684_110103"/>
<keyword evidence="8" id="KW-1185">Reference proteome</keyword>
<accession>A0A1H9VD64</accession>
<keyword evidence="2" id="KW-1003">Cell membrane</keyword>
<dbReference type="GO" id="GO:0005886">
    <property type="term" value="C:plasma membrane"/>
    <property type="evidence" value="ECO:0007669"/>
    <property type="project" value="UniProtKB-SubCell"/>
</dbReference>
<evidence type="ECO:0000256" key="3">
    <source>
        <dbReference type="ARBA" id="ARBA00022692"/>
    </source>
</evidence>
<sequence length="126" mass="14146">MNDIKVLVRRYAIYSAVIILILLFAALFSSEPAFFWGMAFGASFSFLNLLSTYFQVKRIGKSVADRKFRFSVGTLGRIIIVVAALFTAQQFPQYLNLTGVIIGLAVTYIILLIEPIFNHKAFAVKE</sequence>
<keyword evidence="5 6" id="KW-0472">Membrane</keyword>
<reference evidence="8" key="1">
    <citation type="submission" date="2016-10" db="EMBL/GenBank/DDBJ databases">
        <authorList>
            <person name="Varghese N."/>
            <person name="Submissions S."/>
        </authorList>
    </citation>
    <scope>NUCLEOTIDE SEQUENCE [LARGE SCALE GENOMIC DNA]</scope>
    <source>
        <strain evidence="8">S9</strain>
    </source>
</reference>
<dbReference type="AlphaFoldDB" id="A0A1H9VD64"/>
<comment type="subcellular location">
    <subcellularLocation>
        <location evidence="1">Cell membrane</location>
        <topology evidence="1">Multi-pass membrane protein</topology>
    </subcellularLocation>
</comment>
<evidence type="ECO:0000256" key="4">
    <source>
        <dbReference type="ARBA" id="ARBA00022989"/>
    </source>
</evidence>
<gene>
    <name evidence="7" type="ORF">SAMN05518684_110103</name>
</gene>
<keyword evidence="4 6" id="KW-1133">Transmembrane helix</keyword>
<dbReference type="EMBL" id="FOGT01000010">
    <property type="protein sequence ID" value="SES19501.1"/>
    <property type="molecule type" value="Genomic_DNA"/>
</dbReference>
<evidence type="ECO:0000256" key="6">
    <source>
        <dbReference type="SAM" id="Phobius"/>
    </source>
</evidence>
<dbReference type="Proteomes" id="UP000198571">
    <property type="component" value="Unassembled WGS sequence"/>
</dbReference>
<evidence type="ECO:0000256" key="5">
    <source>
        <dbReference type="ARBA" id="ARBA00023136"/>
    </source>
</evidence>
<feature type="transmembrane region" description="Helical" evidence="6">
    <location>
        <begin position="34"/>
        <end position="56"/>
    </location>
</feature>
<feature type="transmembrane region" description="Helical" evidence="6">
    <location>
        <begin position="68"/>
        <end position="88"/>
    </location>
</feature>
<organism evidence="7 8">
    <name type="scientific">Salipaludibacillus aurantiacus</name>
    <dbReference type="NCBI Taxonomy" id="1601833"/>
    <lineage>
        <taxon>Bacteria</taxon>
        <taxon>Bacillati</taxon>
        <taxon>Bacillota</taxon>
        <taxon>Bacilli</taxon>
        <taxon>Bacillales</taxon>
        <taxon>Bacillaceae</taxon>
    </lineage>
</organism>
<proteinExistence type="predicted"/>
<name>A0A1H9VD64_9BACI</name>
<evidence type="ECO:0000256" key="1">
    <source>
        <dbReference type="ARBA" id="ARBA00004651"/>
    </source>
</evidence>